<reference evidence="2" key="1">
    <citation type="submission" date="2024-07" db="EMBL/GenBank/DDBJ databases">
        <title>Two chromosome-level genome assemblies of Korean endemic species Abeliophyllum distichum and Forsythia ovata (Oleaceae).</title>
        <authorList>
            <person name="Jang H."/>
        </authorList>
    </citation>
    <scope>NUCLEOTIDE SEQUENCE [LARGE SCALE GENOMIC DNA]</scope>
</reference>
<accession>A0ABD1RU54</accession>
<dbReference type="EMBL" id="JBFOLK010000008">
    <property type="protein sequence ID" value="KAL2491945.1"/>
    <property type="molecule type" value="Genomic_DNA"/>
</dbReference>
<proteinExistence type="predicted"/>
<evidence type="ECO:0000313" key="2">
    <source>
        <dbReference type="Proteomes" id="UP001604336"/>
    </source>
</evidence>
<sequence length="109" mass="12229">MKFTVEEVPLQQNNLTVDFKLVCERTIGDKDIREVHVPIKELLESSAATAAVGNYGKHYRFVSYQVRKPNSQPATTRVHQKATVALDDPPPPTRRNLISVTIGIIEDCI</sequence>
<organism evidence="1 2">
    <name type="scientific">Abeliophyllum distichum</name>
    <dbReference type="NCBI Taxonomy" id="126358"/>
    <lineage>
        <taxon>Eukaryota</taxon>
        <taxon>Viridiplantae</taxon>
        <taxon>Streptophyta</taxon>
        <taxon>Embryophyta</taxon>
        <taxon>Tracheophyta</taxon>
        <taxon>Spermatophyta</taxon>
        <taxon>Magnoliopsida</taxon>
        <taxon>eudicotyledons</taxon>
        <taxon>Gunneridae</taxon>
        <taxon>Pentapetalae</taxon>
        <taxon>asterids</taxon>
        <taxon>lamiids</taxon>
        <taxon>Lamiales</taxon>
        <taxon>Oleaceae</taxon>
        <taxon>Forsythieae</taxon>
        <taxon>Abeliophyllum</taxon>
    </lineage>
</organism>
<gene>
    <name evidence="1" type="ORF">Adt_27573</name>
</gene>
<evidence type="ECO:0000313" key="1">
    <source>
        <dbReference type="EMBL" id="KAL2491945.1"/>
    </source>
</evidence>
<dbReference type="AlphaFoldDB" id="A0ABD1RU54"/>
<comment type="caution">
    <text evidence="1">The sequence shown here is derived from an EMBL/GenBank/DDBJ whole genome shotgun (WGS) entry which is preliminary data.</text>
</comment>
<keyword evidence="2" id="KW-1185">Reference proteome</keyword>
<protein>
    <submittedName>
        <fullName evidence="1">Calcium-dependent lipid-binding (CaLB domain) family protein</fullName>
    </submittedName>
</protein>
<dbReference type="Proteomes" id="UP001604336">
    <property type="component" value="Unassembled WGS sequence"/>
</dbReference>
<name>A0ABD1RU54_9LAMI</name>